<sequence>MLHSQFHHHLLFSNSNHFLPTPPLLHNKPPSLLPFLKPVPPNSSSSSSSSSSISVIPSSSSSSSSSFTFLADVINTITTETDGPIEIPDYSPPSLFDTTDDPSFIQIASSILLTGAISILLFRSFRRRAKRLKETQFRSSGEKKSVKEEALETLKAMGTASIETAKGPPSPVQAFLGAISAGIISLILYKFATIIEAGLSRQTISDDFSARQITITVRTIINGLTYLATFIFGLNSLGLLLYSGQLALKSFTGDSTEKETENKSAGQSSISNLSVETRTNDTELSSNNEEQSSNNAP</sequence>
<keyword evidence="2" id="KW-1185">Reference proteome</keyword>
<evidence type="ECO:0000313" key="1">
    <source>
        <dbReference type="EMBL" id="CAJ2659734.1"/>
    </source>
</evidence>
<gene>
    <name evidence="1" type="ORF">MILVUS5_LOCUS25833</name>
</gene>
<protein>
    <submittedName>
        <fullName evidence="1">Uncharacterized protein</fullName>
    </submittedName>
</protein>
<reference evidence="1" key="1">
    <citation type="submission" date="2023-10" db="EMBL/GenBank/DDBJ databases">
        <authorList>
            <person name="Rodriguez Cubillos JULIANA M."/>
            <person name="De Vega J."/>
        </authorList>
    </citation>
    <scope>NUCLEOTIDE SEQUENCE</scope>
</reference>
<accession>A0ACB0KRA2</accession>
<name>A0ACB0KRA2_TRIPR</name>
<comment type="caution">
    <text evidence="1">The sequence shown here is derived from an EMBL/GenBank/DDBJ whole genome shotgun (WGS) entry which is preliminary data.</text>
</comment>
<evidence type="ECO:0000313" key="2">
    <source>
        <dbReference type="Proteomes" id="UP001177021"/>
    </source>
</evidence>
<organism evidence="1 2">
    <name type="scientific">Trifolium pratense</name>
    <name type="common">Red clover</name>
    <dbReference type="NCBI Taxonomy" id="57577"/>
    <lineage>
        <taxon>Eukaryota</taxon>
        <taxon>Viridiplantae</taxon>
        <taxon>Streptophyta</taxon>
        <taxon>Embryophyta</taxon>
        <taxon>Tracheophyta</taxon>
        <taxon>Spermatophyta</taxon>
        <taxon>Magnoliopsida</taxon>
        <taxon>eudicotyledons</taxon>
        <taxon>Gunneridae</taxon>
        <taxon>Pentapetalae</taxon>
        <taxon>rosids</taxon>
        <taxon>fabids</taxon>
        <taxon>Fabales</taxon>
        <taxon>Fabaceae</taxon>
        <taxon>Papilionoideae</taxon>
        <taxon>50 kb inversion clade</taxon>
        <taxon>NPAAA clade</taxon>
        <taxon>Hologalegina</taxon>
        <taxon>IRL clade</taxon>
        <taxon>Trifolieae</taxon>
        <taxon>Trifolium</taxon>
    </lineage>
</organism>
<dbReference type="EMBL" id="CASHSV030000311">
    <property type="protein sequence ID" value="CAJ2659734.1"/>
    <property type="molecule type" value="Genomic_DNA"/>
</dbReference>
<proteinExistence type="predicted"/>
<dbReference type="Proteomes" id="UP001177021">
    <property type="component" value="Unassembled WGS sequence"/>
</dbReference>